<proteinExistence type="predicted"/>
<dbReference type="KEGG" id="smic:SmB9_07190"/>
<protein>
    <submittedName>
        <fullName evidence="2">Uncharacterized protein</fullName>
    </submittedName>
</protein>
<dbReference type="Proteomes" id="UP000275727">
    <property type="component" value="Chromosome"/>
</dbReference>
<evidence type="ECO:0000313" key="3">
    <source>
        <dbReference type="Proteomes" id="UP000275727"/>
    </source>
</evidence>
<dbReference type="AlphaFoldDB" id="A0AAD1D4Z0"/>
<dbReference type="EMBL" id="AP018711">
    <property type="protein sequence ID" value="BBE33061.1"/>
    <property type="molecule type" value="Genomic_DNA"/>
</dbReference>
<reference evidence="2 3" key="1">
    <citation type="submission" date="2018-06" db="EMBL/GenBank/DDBJ databases">
        <title>Complete Genome Sequence of the Microcystin-Degrading Bacterium Sphingosinicella microcystinivorans Strain B-9.</title>
        <authorList>
            <person name="Jin H."/>
            <person name="Nishizawa T."/>
            <person name="Guo Y."/>
            <person name="Nishizawa A."/>
            <person name="Park H."/>
            <person name="Kato H."/>
            <person name="Tsuji K."/>
            <person name="Harada K."/>
        </authorList>
    </citation>
    <scope>NUCLEOTIDE SEQUENCE [LARGE SCALE GENOMIC DNA]</scope>
    <source>
        <strain evidence="2 3">B9</strain>
    </source>
</reference>
<sequence length="147" mass="16312">MAEPSERQAALPACVGKPDGLHDARIERSARFKCEPSLPEARATVAHDMDRLRAVRARSQIDGRTELDRRLDIPELRLARRKKTMNDFGLDEQAPTYVALPVAVGYFDRIVGKDRLRGEVPMGNGISDRTRPAGEEIANAKSAFPMS</sequence>
<accession>A0AAD1D4Z0</accession>
<feature type="region of interest" description="Disordered" evidence="1">
    <location>
        <begin position="1"/>
        <end position="20"/>
    </location>
</feature>
<evidence type="ECO:0000313" key="2">
    <source>
        <dbReference type="EMBL" id="BBE33061.1"/>
    </source>
</evidence>
<name>A0AAD1D4Z0_SPHMI</name>
<organism evidence="2 3">
    <name type="scientific">Sphingosinicella microcystinivorans</name>
    <dbReference type="NCBI Taxonomy" id="335406"/>
    <lineage>
        <taxon>Bacteria</taxon>
        <taxon>Pseudomonadati</taxon>
        <taxon>Pseudomonadota</taxon>
        <taxon>Alphaproteobacteria</taxon>
        <taxon>Sphingomonadales</taxon>
        <taxon>Sphingosinicellaceae</taxon>
        <taxon>Sphingosinicella</taxon>
    </lineage>
</organism>
<gene>
    <name evidence="2" type="ORF">SmB9_07190</name>
</gene>
<feature type="region of interest" description="Disordered" evidence="1">
    <location>
        <begin position="122"/>
        <end position="147"/>
    </location>
</feature>
<evidence type="ECO:0000256" key="1">
    <source>
        <dbReference type="SAM" id="MobiDB-lite"/>
    </source>
</evidence>